<name>A0A183LPU6_9TREM</name>
<dbReference type="Proteomes" id="UP000277204">
    <property type="component" value="Unassembled WGS sequence"/>
</dbReference>
<gene>
    <name evidence="1" type="ORF">SMRZ_LOCUS5821</name>
</gene>
<sequence length="73" mass="8265">MKTLTFEGKHGIQWTDWMQLDNLNLADDLAFLNRTHKQIWVKASIVAEASASVGLNIHKRKATSSNTTRRTPT</sequence>
<dbReference type="AlphaFoldDB" id="A0A183LPU6"/>
<proteinExistence type="predicted"/>
<evidence type="ECO:0000313" key="2">
    <source>
        <dbReference type="Proteomes" id="UP000277204"/>
    </source>
</evidence>
<reference evidence="1 2" key="1">
    <citation type="submission" date="2018-11" db="EMBL/GenBank/DDBJ databases">
        <authorList>
            <consortium name="Pathogen Informatics"/>
        </authorList>
    </citation>
    <scope>NUCLEOTIDE SEQUENCE [LARGE SCALE GENOMIC DNA]</scope>
    <source>
        <strain evidence="1 2">Zambia</strain>
    </source>
</reference>
<organism evidence="1 2">
    <name type="scientific">Schistosoma margrebowiei</name>
    <dbReference type="NCBI Taxonomy" id="48269"/>
    <lineage>
        <taxon>Eukaryota</taxon>
        <taxon>Metazoa</taxon>
        <taxon>Spiralia</taxon>
        <taxon>Lophotrochozoa</taxon>
        <taxon>Platyhelminthes</taxon>
        <taxon>Trematoda</taxon>
        <taxon>Digenea</taxon>
        <taxon>Strigeidida</taxon>
        <taxon>Schistosomatoidea</taxon>
        <taxon>Schistosomatidae</taxon>
        <taxon>Schistosoma</taxon>
    </lineage>
</organism>
<accession>A0A183LPU6</accession>
<dbReference type="EMBL" id="UZAI01002076">
    <property type="protein sequence ID" value="VDO68013.1"/>
    <property type="molecule type" value="Genomic_DNA"/>
</dbReference>
<keyword evidence="2" id="KW-1185">Reference proteome</keyword>
<protein>
    <submittedName>
        <fullName evidence="1">Uncharacterized protein</fullName>
    </submittedName>
</protein>
<evidence type="ECO:0000313" key="1">
    <source>
        <dbReference type="EMBL" id="VDO68013.1"/>
    </source>
</evidence>